<evidence type="ECO:0000256" key="7">
    <source>
        <dbReference type="SAM" id="Phobius"/>
    </source>
</evidence>
<evidence type="ECO:0000313" key="10">
    <source>
        <dbReference type="Proteomes" id="UP001165082"/>
    </source>
</evidence>
<dbReference type="InterPro" id="IPR020846">
    <property type="entry name" value="MFS_dom"/>
</dbReference>
<comment type="caution">
    <text evidence="9">The sequence shown here is derived from an EMBL/GenBank/DDBJ whole genome shotgun (WGS) entry which is preliminary data.</text>
</comment>
<keyword evidence="3 7" id="KW-0812">Transmembrane</keyword>
<dbReference type="PANTHER" id="PTHR23511:SF34">
    <property type="entry name" value="SYNAPTIC VESICLE GLYCOPROTEIN 2"/>
    <property type="match status" value="1"/>
</dbReference>
<dbReference type="InterPro" id="IPR011701">
    <property type="entry name" value="MFS"/>
</dbReference>
<dbReference type="OrthoDB" id="4139357at2759"/>
<feature type="transmembrane region" description="Helical" evidence="7">
    <location>
        <begin position="164"/>
        <end position="186"/>
    </location>
</feature>
<keyword evidence="5 7" id="KW-0472">Membrane</keyword>
<evidence type="ECO:0000256" key="5">
    <source>
        <dbReference type="ARBA" id="ARBA00023136"/>
    </source>
</evidence>
<feature type="transmembrane region" description="Helical" evidence="7">
    <location>
        <begin position="398"/>
        <end position="418"/>
    </location>
</feature>
<gene>
    <name evidence="9" type="ORF">TrRE_jg12814</name>
</gene>
<dbReference type="PANTHER" id="PTHR23511">
    <property type="entry name" value="SYNAPTIC VESICLE GLYCOPROTEIN 2"/>
    <property type="match status" value="1"/>
</dbReference>
<evidence type="ECO:0000256" key="2">
    <source>
        <dbReference type="ARBA" id="ARBA00022448"/>
    </source>
</evidence>
<keyword evidence="4 7" id="KW-1133">Transmembrane helix</keyword>
<dbReference type="Proteomes" id="UP001165082">
    <property type="component" value="Unassembled WGS sequence"/>
</dbReference>
<keyword evidence="2" id="KW-0813">Transport</keyword>
<feature type="transmembrane region" description="Helical" evidence="7">
    <location>
        <begin position="313"/>
        <end position="337"/>
    </location>
</feature>
<evidence type="ECO:0000256" key="1">
    <source>
        <dbReference type="ARBA" id="ARBA00004141"/>
    </source>
</evidence>
<proteinExistence type="predicted"/>
<comment type="subcellular location">
    <subcellularLocation>
        <location evidence="1">Membrane</location>
        <topology evidence="1">Multi-pass membrane protein</topology>
    </subcellularLocation>
</comment>
<evidence type="ECO:0000256" key="6">
    <source>
        <dbReference type="SAM" id="MobiDB-lite"/>
    </source>
</evidence>
<dbReference type="CDD" id="cd17316">
    <property type="entry name" value="MFS_SV2_like"/>
    <property type="match status" value="1"/>
</dbReference>
<feature type="transmembrane region" description="Helical" evidence="7">
    <location>
        <begin position="132"/>
        <end position="152"/>
    </location>
</feature>
<evidence type="ECO:0000256" key="3">
    <source>
        <dbReference type="ARBA" id="ARBA00022692"/>
    </source>
</evidence>
<evidence type="ECO:0000259" key="8">
    <source>
        <dbReference type="PROSITE" id="PS50850"/>
    </source>
</evidence>
<feature type="transmembrane region" description="Helical" evidence="7">
    <location>
        <begin position="192"/>
        <end position="215"/>
    </location>
</feature>
<feature type="transmembrane region" description="Helical" evidence="7">
    <location>
        <begin position="106"/>
        <end position="126"/>
    </location>
</feature>
<sequence>MTGNTSSKSSSRKSSKSPQASSSISHVMSTQLSSSFRRKLQLACGLCFASDGIEITLLSFLSYVLKMEWGLTKNQTAWMTSSVFLGMLVGSVFWGALADAYGRRPMFFISCCIITFGGFLSGLMPTYDLLCFSRFIVGIGVGGATIPFDILAEFSSTNDRARRLLICDYFWSAGAILVPLLAWVTIGISHSLWRVFVILCSVPCGIACVLAYRWVPESPKWLTEKGRLEEAEIILKEASGKDRELTKAESVDQESQISGSVRGSRSVMFEPDSLGHIPTTPKHVREGPTFSGLVKEWKASMTKLRDYGWQRIVPIWTIWFCFGFCYYGLILTISKVFSSEDFDFEFKPIVISCFAEIVGTTLAIIFIDKPNFGRKKTAFMFYLLTAPFIYRFCAHGKLADAFFARIFLFGGVAVTWVATPEMFPTEIRATGHGSSNGFARVGAMSAPFAVSHFGDGVNGFIFLLLIIVILGCTLRTEETLGKELEGGEEEGGKKNTVAYLPPELLEIKVQRKLLKKQEKKMVKQKALAQEKADMVHDKVAKKGAKKDAKTGTKAKKGTKRGDKVAKHLEEGNLRKEFTLLLFGCVIEDHVSLSPEPKKIASSPVPVPMKEECPICFSEGYYASYACGNGHAICNPCMVRALRHPPSRRSLYVCCVCRDECLMDGNRDGLFVTVCDVCGDGFNDEEKETNQAWLRMLRERRRHGRGRGRKGVLFACKGCRKGEGRGGRFGFHQFRHLAWKKDVPYAYICD</sequence>
<evidence type="ECO:0000313" key="9">
    <source>
        <dbReference type="EMBL" id="GMH57080.1"/>
    </source>
</evidence>
<keyword evidence="10" id="KW-1185">Reference proteome</keyword>
<feature type="transmembrane region" description="Helical" evidence="7">
    <location>
        <begin position="349"/>
        <end position="367"/>
    </location>
</feature>
<organism evidence="9 10">
    <name type="scientific">Triparma retinervis</name>
    <dbReference type="NCBI Taxonomy" id="2557542"/>
    <lineage>
        <taxon>Eukaryota</taxon>
        <taxon>Sar</taxon>
        <taxon>Stramenopiles</taxon>
        <taxon>Ochrophyta</taxon>
        <taxon>Bolidophyceae</taxon>
        <taxon>Parmales</taxon>
        <taxon>Triparmaceae</taxon>
        <taxon>Triparma</taxon>
    </lineage>
</organism>
<dbReference type="Pfam" id="PF07690">
    <property type="entry name" value="MFS_1"/>
    <property type="match status" value="1"/>
</dbReference>
<dbReference type="GO" id="GO:0022857">
    <property type="term" value="F:transmembrane transporter activity"/>
    <property type="evidence" value="ECO:0007669"/>
    <property type="project" value="InterPro"/>
</dbReference>
<dbReference type="PROSITE" id="PS50850">
    <property type="entry name" value="MFS"/>
    <property type="match status" value="1"/>
</dbReference>
<feature type="transmembrane region" description="Helical" evidence="7">
    <location>
        <begin position="457"/>
        <end position="474"/>
    </location>
</feature>
<accession>A0A9W7DWU9</accession>
<feature type="compositionally biased region" description="Low complexity" evidence="6">
    <location>
        <begin position="16"/>
        <end position="25"/>
    </location>
</feature>
<dbReference type="AlphaFoldDB" id="A0A9W7DWU9"/>
<feature type="region of interest" description="Disordered" evidence="6">
    <location>
        <begin position="1"/>
        <end position="26"/>
    </location>
</feature>
<feature type="transmembrane region" description="Helical" evidence="7">
    <location>
        <begin position="77"/>
        <end position="97"/>
    </location>
</feature>
<evidence type="ECO:0000256" key="4">
    <source>
        <dbReference type="ARBA" id="ARBA00022989"/>
    </source>
</evidence>
<reference evidence="9" key="1">
    <citation type="submission" date="2022-07" db="EMBL/GenBank/DDBJ databases">
        <title>Genome analysis of Parmales, a sister group of diatoms, reveals the evolutionary specialization of diatoms from phago-mixotrophs to photoautotrophs.</title>
        <authorList>
            <person name="Ban H."/>
            <person name="Sato S."/>
            <person name="Yoshikawa S."/>
            <person name="Kazumasa Y."/>
            <person name="Nakamura Y."/>
            <person name="Ichinomiya M."/>
            <person name="Saitoh K."/>
            <person name="Sato N."/>
            <person name="Blanc-Mathieu R."/>
            <person name="Endo H."/>
            <person name="Kuwata A."/>
            <person name="Ogata H."/>
        </authorList>
    </citation>
    <scope>NUCLEOTIDE SEQUENCE</scope>
</reference>
<dbReference type="Gene3D" id="1.20.1250.20">
    <property type="entry name" value="MFS general substrate transporter like domains"/>
    <property type="match status" value="2"/>
</dbReference>
<protein>
    <recommendedName>
        <fullName evidence="8">Major facilitator superfamily (MFS) profile domain-containing protein</fullName>
    </recommendedName>
</protein>
<dbReference type="GO" id="GO:0016020">
    <property type="term" value="C:membrane"/>
    <property type="evidence" value="ECO:0007669"/>
    <property type="project" value="UniProtKB-SubCell"/>
</dbReference>
<feature type="compositionally biased region" description="Basic and acidic residues" evidence="6">
    <location>
        <begin position="538"/>
        <end position="550"/>
    </location>
</feature>
<feature type="transmembrane region" description="Helical" evidence="7">
    <location>
        <begin position="42"/>
        <end position="65"/>
    </location>
</feature>
<dbReference type="EMBL" id="BRXZ01003551">
    <property type="protein sequence ID" value="GMH57080.1"/>
    <property type="molecule type" value="Genomic_DNA"/>
</dbReference>
<name>A0A9W7DWU9_9STRA</name>
<feature type="region of interest" description="Disordered" evidence="6">
    <location>
        <begin position="538"/>
        <end position="565"/>
    </location>
</feature>
<dbReference type="InterPro" id="IPR036259">
    <property type="entry name" value="MFS_trans_sf"/>
</dbReference>
<dbReference type="SUPFAM" id="SSF103473">
    <property type="entry name" value="MFS general substrate transporter"/>
    <property type="match status" value="1"/>
</dbReference>
<feature type="domain" description="Major facilitator superfamily (MFS) profile" evidence="8">
    <location>
        <begin position="40"/>
        <end position="480"/>
    </location>
</feature>